<dbReference type="EMBL" id="JAUSTY010000024">
    <property type="protein sequence ID" value="MDQ0168147.1"/>
    <property type="molecule type" value="Genomic_DNA"/>
</dbReference>
<reference evidence="1 2" key="1">
    <citation type="submission" date="2023-07" db="EMBL/GenBank/DDBJ databases">
        <title>Genomic Encyclopedia of Type Strains, Phase IV (KMG-IV): sequencing the most valuable type-strain genomes for metagenomic binning, comparative biology and taxonomic classification.</title>
        <authorList>
            <person name="Goeker M."/>
        </authorList>
    </citation>
    <scope>NUCLEOTIDE SEQUENCE [LARGE SCALE GENOMIC DNA]</scope>
    <source>
        <strain evidence="1 2">DSM 12751</strain>
    </source>
</reference>
<accession>A0ABT9W4H9</accession>
<dbReference type="RefSeq" id="WP_307397669.1">
    <property type="nucleotide sequence ID" value="NZ_BAAADK010000047.1"/>
</dbReference>
<comment type="caution">
    <text evidence="1">The sequence shown here is derived from an EMBL/GenBank/DDBJ whole genome shotgun (WGS) entry which is preliminary data.</text>
</comment>
<evidence type="ECO:0008006" key="3">
    <source>
        <dbReference type="Google" id="ProtNLM"/>
    </source>
</evidence>
<proteinExistence type="predicted"/>
<name>A0ABT9W4H9_9BACI</name>
<gene>
    <name evidence="1" type="ORF">J2S11_004099</name>
</gene>
<organism evidence="1 2">
    <name type="scientific">Caldalkalibacillus horti</name>
    <dbReference type="NCBI Taxonomy" id="77523"/>
    <lineage>
        <taxon>Bacteria</taxon>
        <taxon>Bacillati</taxon>
        <taxon>Bacillota</taxon>
        <taxon>Bacilli</taxon>
        <taxon>Bacillales</taxon>
        <taxon>Bacillaceae</taxon>
        <taxon>Caldalkalibacillus</taxon>
    </lineage>
</organism>
<evidence type="ECO:0000313" key="1">
    <source>
        <dbReference type="EMBL" id="MDQ0168147.1"/>
    </source>
</evidence>
<keyword evidence="2" id="KW-1185">Reference proteome</keyword>
<evidence type="ECO:0000313" key="2">
    <source>
        <dbReference type="Proteomes" id="UP001235840"/>
    </source>
</evidence>
<dbReference type="Proteomes" id="UP001235840">
    <property type="component" value="Unassembled WGS sequence"/>
</dbReference>
<protein>
    <recommendedName>
        <fullName evidence="3">Spore coat associated protein CotJA</fullName>
    </recommendedName>
</protein>
<sequence>MGYYPPYVPDTYLQTFRTIPTSRVAIKPVEPIPYKRIEPKRWEQQLRQPEDLKKQTGLGLNFDQYI</sequence>